<evidence type="ECO:0000256" key="3">
    <source>
        <dbReference type="ARBA" id="ARBA00022679"/>
    </source>
</evidence>
<feature type="compositionally biased region" description="Polar residues" evidence="6">
    <location>
        <begin position="54"/>
        <end position="67"/>
    </location>
</feature>
<keyword evidence="4" id="KW-0418">Kinase</keyword>
<evidence type="ECO:0000313" key="8">
    <source>
        <dbReference type="EMBL" id="TBT95249.1"/>
    </source>
</evidence>
<dbReference type="InterPro" id="IPR036890">
    <property type="entry name" value="HATPase_C_sf"/>
</dbReference>
<evidence type="ECO:0000256" key="6">
    <source>
        <dbReference type="SAM" id="MobiDB-lite"/>
    </source>
</evidence>
<dbReference type="OrthoDB" id="9786919at2"/>
<name>A0A4Q9KN86_PROTD</name>
<keyword evidence="3" id="KW-0808">Transferase</keyword>
<evidence type="ECO:0000256" key="5">
    <source>
        <dbReference type="ARBA" id="ARBA00023012"/>
    </source>
</evidence>
<dbReference type="GO" id="GO:0000160">
    <property type="term" value="P:phosphorelay signal transduction system"/>
    <property type="evidence" value="ECO:0007669"/>
    <property type="project" value="UniProtKB-KW"/>
</dbReference>
<dbReference type="GO" id="GO:0004673">
    <property type="term" value="F:protein histidine kinase activity"/>
    <property type="evidence" value="ECO:0007669"/>
    <property type="project" value="UniProtKB-EC"/>
</dbReference>
<evidence type="ECO:0000259" key="7">
    <source>
        <dbReference type="Pfam" id="PF02518"/>
    </source>
</evidence>
<proteinExistence type="predicted"/>
<dbReference type="Pfam" id="PF02518">
    <property type="entry name" value="HATPase_c"/>
    <property type="match status" value="1"/>
</dbReference>
<comment type="catalytic activity">
    <reaction evidence="1">
        <text>ATP + protein L-histidine = ADP + protein N-phospho-L-histidine.</text>
        <dbReference type="EC" id="2.7.13.3"/>
    </reaction>
</comment>
<dbReference type="SUPFAM" id="SSF55874">
    <property type="entry name" value="ATPase domain of HSP90 chaperone/DNA topoisomerase II/histidine kinase"/>
    <property type="match status" value="1"/>
</dbReference>
<dbReference type="InterPro" id="IPR050736">
    <property type="entry name" value="Sensor_HK_Regulatory"/>
</dbReference>
<feature type="region of interest" description="Disordered" evidence="6">
    <location>
        <begin position="44"/>
        <end position="67"/>
    </location>
</feature>
<reference evidence="8 9" key="1">
    <citation type="submission" date="2019-01" db="EMBL/GenBank/DDBJ databases">
        <title>Lactibacter flavus gen. nov., sp. nov., a novel bacterium of the family Propionibacteriaceae isolated from raw milk and dairy products.</title>
        <authorList>
            <person name="Huptas C."/>
            <person name="Wenning M."/>
            <person name="Breitenwieser F."/>
            <person name="Doll E."/>
            <person name="Von Neubeck M."/>
            <person name="Busse H.-J."/>
            <person name="Scherer S."/>
        </authorList>
    </citation>
    <scope>NUCLEOTIDE SEQUENCE [LARGE SCALE GENOMIC DNA]</scope>
    <source>
        <strain evidence="8 9">DSM 22130</strain>
    </source>
</reference>
<evidence type="ECO:0000313" key="9">
    <source>
        <dbReference type="Proteomes" id="UP000291933"/>
    </source>
</evidence>
<dbReference type="EMBL" id="SDMR01000006">
    <property type="protein sequence ID" value="TBT95249.1"/>
    <property type="molecule type" value="Genomic_DNA"/>
</dbReference>
<keyword evidence="9" id="KW-1185">Reference proteome</keyword>
<accession>A0A4Q9KN86</accession>
<comment type="caution">
    <text evidence="8">The sequence shown here is derived from an EMBL/GenBank/DDBJ whole genome shotgun (WGS) entry which is preliminary data.</text>
</comment>
<dbReference type="PANTHER" id="PTHR43711">
    <property type="entry name" value="TWO-COMPONENT HISTIDINE KINASE"/>
    <property type="match status" value="1"/>
</dbReference>
<feature type="domain" description="Histidine kinase/HSP90-like ATPase" evidence="7">
    <location>
        <begin position="4"/>
        <end position="48"/>
    </location>
</feature>
<dbReference type="PRINTS" id="PR00344">
    <property type="entry name" value="BCTRLSENSOR"/>
</dbReference>
<dbReference type="InterPro" id="IPR004358">
    <property type="entry name" value="Sig_transdc_His_kin-like_C"/>
</dbReference>
<organism evidence="8 9">
    <name type="scientific">Propioniciclava tarda</name>
    <dbReference type="NCBI Taxonomy" id="433330"/>
    <lineage>
        <taxon>Bacteria</taxon>
        <taxon>Bacillati</taxon>
        <taxon>Actinomycetota</taxon>
        <taxon>Actinomycetes</taxon>
        <taxon>Propionibacteriales</taxon>
        <taxon>Propionibacteriaceae</taxon>
        <taxon>Propioniciclava</taxon>
    </lineage>
</organism>
<evidence type="ECO:0000256" key="2">
    <source>
        <dbReference type="ARBA" id="ARBA00012438"/>
    </source>
</evidence>
<sequence length="67" mass="6746">MDESRSRDSGGSGLGLAIVAEVVAAHGGSVRTTESDLGGALFTIELPPTVPDQGRQTPAQPPSASSR</sequence>
<dbReference type="Gene3D" id="3.30.565.10">
    <property type="entry name" value="Histidine kinase-like ATPase, C-terminal domain"/>
    <property type="match status" value="1"/>
</dbReference>
<protein>
    <recommendedName>
        <fullName evidence="2">histidine kinase</fullName>
        <ecNumber evidence="2">2.7.13.3</ecNumber>
    </recommendedName>
</protein>
<dbReference type="PANTHER" id="PTHR43711:SF1">
    <property type="entry name" value="HISTIDINE KINASE 1"/>
    <property type="match status" value="1"/>
</dbReference>
<gene>
    <name evidence="8" type="ORF">ET996_06495</name>
</gene>
<dbReference type="AlphaFoldDB" id="A0A4Q9KN86"/>
<evidence type="ECO:0000256" key="1">
    <source>
        <dbReference type="ARBA" id="ARBA00000085"/>
    </source>
</evidence>
<dbReference type="Proteomes" id="UP000291933">
    <property type="component" value="Unassembled WGS sequence"/>
</dbReference>
<dbReference type="EC" id="2.7.13.3" evidence="2"/>
<evidence type="ECO:0000256" key="4">
    <source>
        <dbReference type="ARBA" id="ARBA00022777"/>
    </source>
</evidence>
<dbReference type="InterPro" id="IPR003594">
    <property type="entry name" value="HATPase_dom"/>
</dbReference>
<keyword evidence="5" id="KW-0902">Two-component regulatory system</keyword>
<dbReference type="RefSeq" id="WP_131171836.1">
    <property type="nucleotide sequence ID" value="NZ_FXTL01000005.1"/>
</dbReference>